<accession>A0A6A4GL12</accession>
<feature type="non-terminal residue" evidence="2">
    <location>
        <position position="105"/>
    </location>
</feature>
<reference evidence="2" key="1">
    <citation type="journal article" date="2019" name="Environ. Microbiol.">
        <title>Fungal ecological strategies reflected in gene transcription - a case study of two litter decomposers.</title>
        <authorList>
            <person name="Barbi F."/>
            <person name="Kohler A."/>
            <person name="Barry K."/>
            <person name="Baskaran P."/>
            <person name="Daum C."/>
            <person name="Fauchery L."/>
            <person name="Ihrmark K."/>
            <person name="Kuo A."/>
            <person name="LaButti K."/>
            <person name="Lipzen A."/>
            <person name="Morin E."/>
            <person name="Grigoriev I.V."/>
            <person name="Henrissat B."/>
            <person name="Lindahl B."/>
            <person name="Martin F."/>
        </authorList>
    </citation>
    <scope>NUCLEOTIDE SEQUENCE</scope>
    <source>
        <strain evidence="2">JB14</strain>
    </source>
</reference>
<proteinExistence type="predicted"/>
<dbReference type="OrthoDB" id="3249394at2759"/>
<protein>
    <recommendedName>
        <fullName evidence="1">Integrase zinc-binding domain-containing protein</fullName>
    </recommendedName>
</protein>
<dbReference type="Pfam" id="PF17921">
    <property type="entry name" value="Integrase_H2C2"/>
    <property type="match status" value="1"/>
</dbReference>
<organism evidence="2 3">
    <name type="scientific">Gymnopus androsaceus JB14</name>
    <dbReference type="NCBI Taxonomy" id="1447944"/>
    <lineage>
        <taxon>Eukaryota</taxon>
        <taxon>Fungi</taxon>
        <taxon>Dikarya</taxon>
        <taxon>Basidiomycota</taxon>
        <taxon>Agaricomycotina</taxon>
        <taxon>Agaricomycetes</taxon>
        <taxon>Agaricomycetidae</taxon>
        <taxon>Agaricales</taxon>
        <taxon>Marasmiineae</taxon>
        <taxon>Omphalotaceae</taxon>
        <taxon>Gymnopus</taxon>
    </lineage>
</organism>
<feature type="domain" description="Integrase zinc-binding" evidence="1">
    <location>
        <begin position="71"/>
        <end position="105"/>
    </location>
</feature>
<sequence length="105" mass="12197">DPPSLTHVVSSGCTGINVGQVVRDNYSNDSVFRDIIAKPKDYRNYEVIDQTVYLKLIDRTLLCIPDIFVNKRKLREILIDEAHSLLAHLSMKKTLAYLRDHVWWK</sequence>
<evidence type="ECO:0000259" key="1">
    <source>
        <dbReference type="Pfam" id="PF17921"/>
    </source>
</evidence>
<dbReference type="AlphaFoldDB" id="A0A6A4GL12"/>
<gene>
    <name evidence="2" type="ORF">BT96DRAFT_747828</name>
</gene>
<evidence type="ECO:0000313" key="3">
    <source>
        <dbReference type="Proteomes" id="UP000799118"/>
    </source>
</evidence>
<feature type="non-terminal residue" evidence="2">
    <location>
        <position position="1"/>
    </location>
</feature>
<keyword evidence="3" id="KW-1185">Reference proteome</keyword>
<dbReference type="InterPro" id="IPR041588">
    <property type="entry name" value="Integrase_H2C2"/>
</dbReference>
<dbReference type="EMBL" id="ML769921">
    <property type="protein sequence ID" value="KAE9386023.1"/>
    <property type="molecule type" value="Genomic_DNA"/>
</dbReference>
<dbReference type="Gene3D" id="1.10.340.70">
    <property type="match status" value="1"/>
</dbReference>
<dbReference type="Proteomes" id="UP000799118">
    <property type="component" value="Unassembled WGS sequence"/>
</dbReference>
<name>A0A6A4GL12_9AGAR</name>
<evidence type="ECO:0000313" key="2">
    <source>
        <dbReference type="EMBL" id="KAE9386023.1"/>
    </source>
</evidence>